<dbReference type="EMBL" id="ML975307">
    <property type="protein sequence ID" value="KAF1834118.1"/>
    <property type="molecule type" value="Genomic_DNA"/>
</dbReference>
<protein>
    <submittedName>
        <fullName evidence="1">Uncharacterized protein</fullName>
    </submittedName>
</protein>
<accession>A0A6A5K9V2</accession>
<organism evidence="1 2">
    <name type="scientific">Decorospora gaudefroyi</name>
    <dbReference type="NCBI Taxonomy" id="184978"/>
    <lineage>
        <taxon>Eukaryota</taxon>
        <taxon>Fungi</taxon>
        <taxon>Dikarya</taxon>
        <taxon>Ascomycota</taxon>
        <taxon>Pezizomycotina</taxon>
        <taxon>Dothideomycetes</taxon>
        <taxon>Pleosporomycetidae</taxon>
        <taxon>Pleosporales</taxon>
        <taxon>Pleosporineae</taxon>
        <taxon>Pleosporaceae</taxon>
        <taxon>Decorospora</taxon>
    </lineage>
</organism>
<gene>
    <name evidence="1" type="ORF">BDW02DRAFT_351539</name>
</gene>
<sequence length="88" mass="10092">MFGLGPAPVLRRRPCILTLKCSICISPFDIPFFWPCMHMGLGLASPCQRDRLSRLTRHDQSFARSSLCTLVYFISALEALRCFLQWQV</sequence>
<dbReference type="AlphaFoldDB" id="A0A6A5K9V2"/>
<evidence type="ECO:0000313" key="1">
    <source>
        <dbReference type="EMBL" id="KAF1834118.1"/>
    </source>
</evidence>
<name>A0A6A5K9V2_9PLEO</name>
<reference evidence="1" key="1">
    <citation type="submission" date="2020-01" db="EMBL/GenBank/DDBJ databases">
        <authorList>
            <consortium name="DOE Joint Genome Institute"/>
            <person name="Haridas S."/>
            <person name="Albert R."/>
            <person name="Binder M."/>
            <person name="Bloem J."/>
            <person name="Labutti K."/>
            <person name="Salamov A."/>
            <person name="Andreopoulos B."/>
            <person name="Baker S.E."/>
            <person name="Barry K."/>
            <person name="Bills G."/>
            <person name="Bluhm B.H."/>
            <person name="Cannon C."/>
            <person name="Castanera R."/>
            <person name="Culley D.E."/>
            <person name="Daum C."/>
            <person name="Ezra D."/>
            <person name="Gonzalez J.B."/>
            <person name="Henrissat B."/>
            <person name="Kuo A."/>
            <person name="Liang C."/>
            <person name="Lipzen A."/>
            <person name="Lutzoni F."/>
            <person name="Magnuson J."/>
            <person name="Mondo S."/>
            <person name="Nolan M."/>
            <person name="Ohm R."/>
            <person name="Pangilinan J."/>
            <person name="Park H.-J."/>
            <person name="Ramirez L."/>
            <person name="Alfaro M."/>
            <person name="Sun H."/>
            <person name="Tritt A."/>
            <person name="Yoshinaga Y."/>
            <person name="Zwiers L.-H."/>
            <person name="Turgeon B.G."/>
            <person name="Goodwin S.B."/>
            <person name="Spatafora J.W."/>
            <person name="Crous P.W."/>
            <person name="Grigoriev I.V."/>
        </authorList>
    </citation>
    <scope>NUCLEOTIDE SEQUENCE</scope>
    <source>
        <strain evidence="1">P77</strain>
    </source>
</reference>
<keyword evidence="2" id="KW-1185">Reference proteome</keyword>
<evidence type="ECO:0000313" key="2">
    <source>
        <dbReference type="Proteomes" id="UP000800040"/>
    </source>
</evidence>
<dbReference type="Proteomes" id="UP000800040">
    <property type="component" value="Unassembled WGS sequence"/>
</dbReference>
<proteinExistence type="predicted"/>